<feature type="coiled-coil region" evidence="1">
    <location>
        <begin position="33"/>
        <end position="60"/>
    </location>
</feature>
<name>A0A8S5QE39_9CAUD</name>
<sequence length="361" mass="41252">MKRQFIVLLLAGGILLPSLPVSADGLFSNITNSQNAADEYKQFRNEVEQYRKKYNSYRTDLVFKLQNNSTDQSSISDYEILIDKISQTVSDYISSDTAASMTYWENLFGGPEKAPKDNTYHDIIEVLGSAYDDDLEEVKLITQNFKKNLRLVFKDEKITDLEYQNITSYLQDYDSLLEKENDSISKNEEKSPSDTVESTDTCCLVDFCELFAQRYVAYQKDNNNSYEIPANNFVLPASDGDMIQIQTTPATLTIDKDDFSICQATIELDNSLLSDEESNKMSIRCIMALSALEYPFDVQNAENKAIGVWNNQILPAIKKLNFNSLNSKSERILIYSGNYDYYLSSLETSIAKYYYINAEKR</sequence>
<evidence type="ECO:0000313" key="2">
    <source>
        <dbReference type="EMBL" id="DAE17558.1"/>
    </source>
</evidence>
<evidence type="ECO:0000256" key="1">
    <source>
        <dbReference type="SAM" id="Coils"/>
    </source>
</evidence>
<organism evidence="2">
    <name type="scientific">Caudovirales sp. ctqPn17</name>
    <dbReference type="NCBI Taxonomy" id="2825772"/>
    <lineage>
        <taxon>Viruses</taxon>
        <taxon>Duplodnaviria</taxon>
        <taxon>Heunggongvirae</taxon>
        <taxon>Uroviricota</taxon>
        <taxon>Caudoviricetes</taxon>
    </lineage>
</organism>
<proteinExistence type="predicted"/>
<protein>
    <submittedName>
        <fullName evidence="2">Uncharacterized protein</fullName>
    </submittedName>
</protein>
<keyword evidence="1" id="KW-0175">Coiled coil</keyword>
<accession>A0A8S5QE39</accession>
<dbReference type="EMBL" id="BK015642">
    <property type="protein sequence ID" value="DAE17558.1"/>
    <property type="molecule type" value="Genomic_DNA"/>
</dbReference>
<reference evidence="2" key="1">
    <citation type="journal article" date="2021" name="Proc. Natl. Acad. Sci. U.S.A.">
        <title>A Catalog of Tens of Thousands of Viruses from Human Metagenomes Reveals Hidden Associations with Chronic Diseases.</title>
        <authorList>
            <person name="Tisza M.J."/>
            <person name="Buck C.B."/>
        </authorList>
    </citation>
    <scope>NUCLEOTIDE SEQUENCE</scope>
    <source>
        <strain evidence="2">CtqPn17</strain>
    </source>
</reference>